<comment type="caution">
    <text evidence="2">The sequence shown here is derived from an EMBL/GenBank/DDBJ whole genome shotgun (WGS) entry which is preliminary data.</text>
</comment>
<organism evidence="2 3">
    <name type="scientific">Phytophthora megakarya</name>
    <dbReference type="NCBI Taxonomy" id="4795"/>
    <lineage>
        <taxon>Eukaryota</taxon>
        <taxon>Sar</taxon>
        <taxon>Stramenopiles</taxon>
        <taxon>Oomycota</taxon>
        <taxon>Peronosporomycetes</taxon>
        <taxon>Peronosporales</taxon>
        <taxon>Peronosporaceae</taxon>
        <taxon>Phytophthora</taxon>
    </lineage>
</organism>
<sequence>MHPELASVELDEVNVTRSNEDAEELTELDSDGENGDGLDDSAGEEFELLSDNGVDDDDIVIQPDMLFDEAILAAVEGVEALGTIEKPVLDEMANDGWTDPTKCTPYPYMKTSYELPESKAVFDEYPRLYEGPFGPTNEAKTAARSPSGAFFMTHRLWDDIAQGSNEYFLEKLEERVENQYQKQVARELKKAGYCRETKDEIRRKIEKLPDITARNLCVIVGLLIARTLAPNQEKLQNHWKQQIKAPFHVDIMAASCQGTGLPMFPVI</sequence>
<evidence type="ECO:0000313" key="3">
    <source>
        <dbReference type="Proteomes" id="UP000198211"/>
    </source>
</evidence>
<dbReference type="EMBL" id="NBNE01000538">
    <property type="protein sequence ID" value="OWZ18777.1"/>
    <property type="molecule type" value="Genomic_DNA"/>
</dbReference>
<evidence type="ECO:0000313" key="2">
    <source>
        <dbReference type="EMBL" id="OWZ18777.1"/>
    </source>
</evidence>
<dbReference type="AlphaFoldDB" id="A0A225WP88"/>
<dbReference type="OrthoDB" id="124153at2759"/>
<evidence type="ECO:0008006" key="4">
    <source>
        <dbReference type="Google" id="ProtNLM"/>
    </source>
</evidence>
<proteinExistence type="predicted"/>
<keyword evidence="3" id="KW-1185">Reference proteome</keyword>
<accession>A0A225WP88</accession>
<feature type="compositionally biased region" description="Acidic residues" evidence="1">
    <location>
        <begin position="21"/>
        <end position="43"/>
    </location>
</feature>
<feature type="region of interest" description="Disordered" evidence="1">
    <location>
        <begin position="1"/>
        <end position="43"/>
    </location>
</feature>
<evidence type="ECO:0000256" key="1">
    <source>
        <dbReference type="SAM" id="MobiDB-lite"/>
    </source>
</evidence>
<protein>
    <recommendedName>
        <fullName evidence="4">PiggyBac transposable element-derived protein domain-containing protein</fullName>
    </recommendedName>
</protein>
<reference evidence="3" key="1">
    <citation type="submission" date="2017-03" db="EMBL/GenBank/DDBJ databases">
        <title>Phytopthora megakarya and P. palmivora, two closely related causual agents of cacao black pod achieved similar genome size and gene model numbers by different mechanisms.</title>
        <authorList>
            <person name="Ali S."/>
            <person name="Shao J."/>
            <person name="Larry D.J."/>
            <person name="Kronmiller B."/>
            <person name="Shen D."/>
            <person name="Strem M.D."/>
            <person name="Melnick R.L."/>
            <person name="Guiltinan M.J."/>
            <person name="Tyler B.M."/>
            <person name="Meinhardt L.W."/>
            <person name="Bailey B.A."/>
        </authorList>
    </citation>
    <scope>NUCLEOTIDE SEQUENCE [LARGE SCALE GENOMIC DNA]</scope>
    <source>
        <strain evidence="3">zdho120</strain>
    </source>
</reference>
<gene>
    <name evidence="2" type="ORF">PHMEG_0007078</name>
</gene>
<dbReference type="Proteomes" id="UP000198211">
    <property type="component" value="Unassembled WGS sequence"/>
</dbReference>
<dbReference type="PANTHER" id="PTHR37069">
    <property type="entry name" value="DDE_TNP_1_7 DOMAIN-CONTAINING PROTEIN"/>
    <property type="match status" value="1"/>
</dbReference>
<name>A0A225WP88_9STRA</name>
<dbReference type="PANTHER" id="PTHR37069:SF2">
    <property type="entry name" value="PIGGYBAC TRANSPOSABLE ELEMENT-DERIVED PROTEIN DOMAIN-CONTAINING PROTEIN"/>
    <property type="match status" value="1"/>
</dbReference>